<keyword evidence="2" id="KW-1185">Reference proteome</keyword>
<reference evidence="1" key="1">
    <citation type="submission" date="2023-04" db="EMBL/GenBank/DDBJ databases">
        <title>A chromosome-level genome assembly of the parasitoid wasp Eretmocerus hayati.</title>
        <authorList>
            <person name="Zhong Y."/>
            <person name="Liu S."/>
            <person name="Liu Y."/>
        </authorList>
    </citation>
    <scope>NUCLEOTIDE SEQUENCE</scope>
    <source>
        <strain evidence="1">ZJU_SS_LIU_2023</strain>
    </source>
</reference>
<organism evidence="1 2">
    <name type="scientific">Eretmocerus hayati</name>
    <dbReference type="NCBI Taxonomy" id="131215"/>
    <lineage>
        <taxon>Eukaryota</taxon>
        <taxon>Metazoa</taxon>
        <taxon>Ecdysozoa</taxon>
        <taxon>Arthropoda</taxon>
        <taxon>Hexapoda</taxon>
        <taxon>Insecta</taxon>
        <taxon>Pterygota</taxon>
        <taxon>Neoptera</taxon>
        <taxon>Endopterygota</taxon>
        <taxon>Hymenoptera</taxon>
        <taxon>Apocrita</taxon>
        <taxon>Proctotrupomorpha</taxon>
        <taxon>Chalcidoidea</taxon>
        <taxon>Aphelinidae</taxon>
        <taxon>Aphelininae</taxon>
        <taxon>Eretmocerus</taxon>
    </lineage>
</organism>
<dbReference type="EMBL" id="CM056741">
    <property type="protein sequence ID" value="KAJ8685727.1"/>
    <property type="molecule type" value="Genomic_DNA"/>
</dbReference>
<name>A0ACC2PQP6_9HYME</name>
<accession>A0ACC2PQP6</accession>
<protein>
    <submittedName>
        <fullName evidence="1">Uncharacterized protein</fullName>
    </submittedName>
</protein>
<comment type="caution">
    <text evidence="1">The sequence shown here is derived from an EMBL/GenBank/DDBJ whole genome shotgun (WGS) entry which is preliminary data.</text>
</comment>
<sequence length="125" mass="14553">MSEVFEGKGDQITRDNDTESSEADGEQGKDDDFDSEYSLDRFRHQVNKVITSEVKIGEQVRGKEEDLLRGTMLAQSKKLCRDITDWAWNRYLPDWFVQDDQKHMKKNNSPKIVFGSYKKRVEATS</sequence>
<dbReference type="Proteomes" id="UP001239111">
    <property type="component" value="Chromosome 1"/>
</dbReference>
<proteinExistence type="predicted"/>
<evidence type="ECO:0000313" key="1">
    <source>
        <dbReference type="EMBL" id="KAJ8685727.1"/>
    </source>
</evidence>
<evidence type="ECO:0000313" key="2">
    <source>
        <dbReference type="Proteomes" id="UP001239111"/>
    </source>
</evidence>
<gene>
    <name evidence="1" type="ORF">QAD02_021520</name>
</gene>